<dbReference type="GO" id="GO:0015074">
    <property type="term" value="P:DNA integration"/>
    <property type="evidence" value="ECO:0007669"/>
    <property type="project" value="UniProtKB-KW"/>
</dbReference>
<name>A0A0D0WSN6_9ACTN</name>
<evidence type="ECO:0000256" key="2">
    <source>
        <dbReference type="ARBA" id="ARBA00023125"/>
    </source>
</evidence>
<dbReference type="Gene3D" id="1.10.150.130">
    <property type="match status" value="1"/>
</dbReference>
<dbReference type="InterPro" id="IPR050090">
    <property type="entry name" value="Tyrosine_recombinase_XerCD"/>
</dbReference>
<evidence type="ECO:0000256" key="1">
    <source>
        <dbReference type="ARBA" id="ARBA00022908"/>
    </source>
</evidence>
<dbReference type="InterPro" id="IPR013762">
    <property type="entry name" value="Integrase-like_cat_sf"/>
</dbReference>
<comment type="caution">
    <text evidence="7">The sequence shown here is derived from an EMBL/GenBank/DDBJ whole genome shotgun (WGS) entry which is preliminary data.</text>
</comment>
<dbReference type="PANTHER" id="PTHR30349">
    <property type="entry name" value="PHAGE INTEGRASE-RELATED"/>
    <property type="match status" value="1"/>
</dbReference>
<dbReference type="EMBL" id="JXSX01000003">
    <property type="protein sequence ID" value="KIR61956.1"/>
    <property type="molecule type" value="Genomic_DNA"/>
</dbReference>
<keyword evidence="8" id="KW-1185">Reference proteome</keyword>
<feature type="domain" description="Tyr recombinase" evidence="5">
    <location>
        <begin position="132"/>
        <end position="323"/>
    </location>
</feature>
<dbReference type="Gene3D" id="1.10.443.10">
    <property type="entry name" value="Intergrase catalytic core"/>
    <property type="match status" value="1"/>
</dbReference>
<dbReference type="PANTHER" id="PTHR30349:SF81">
    <property type="entry name" value="TYROSINE RECOMBINASE XERC"/>
    <property type="match status" value="1"/>
</dbReference>
<dbReference type="GO" id="GO:0003677">
    <property type="term" value="F:DNA binding"/>
    <property type="evidence" value="ECO:0007669"/>
    <property type="project" value="UniProtKB-UniRule"/>
</dbReference>
<dbReference type="OrthoDB" id="4137935at2"/>
<dbReference type="PATRIC" id="fig|47853.6.peg.6597"/>
<dbReference type="GeneID" id="301308524"/>
<protein>
    <submittedName>
        <fullName evidence="7">Integrase</fullName>
    </submittedName>
</protein>
<gene>
    <name evidence="7" type="ORF">TK50_31485</name>
</gene>
<keyword evidence="2 4" id="KW-0238">DNA-binding</keyword>
<evidence type="ECO:0000313" key="8">
    <source>
        <dbReference type="Proteomes" id="UP000032254"/>
    </source>
</evidence>
<proteinExistence type="predicted"/>
<dbReference type="InterPro" id="IPR002104">
    <property type="entry name" value="Integrase_catalytic"/>
</dbReference>
<dbReference type="AlphaFoldDB" id="A0A0D0WSN6"/>
<dbReference type="SUPFAM" id="SSF56349">
    <property type="entry name" value="DNA breaking-rejoining enzymes"/>
    <property type="match status" value="1"/>
</dbReference>
<dbReference type="InterPro" id="IPR044068">
    <property type="entry name" value="CB"/>
</dbReference>
<organism evidence="7 8">
    <name type="scientific">Micromonospora haikouensis</name>
    <dbReference type="NCBI Taxonomy" id="686309"/>
    <lineage>
        <taxon>Bacteria</taxon>
        <taxon>Bacillati</taxon>
        <taxon>Actinomycetota</taxon>
        <taxon>Actinomycetes</taxon>
        <taxon>Micromonosporales</taxon>
        <taxon>Micromonosporaceae</taxon>
        <taxon>Micromonospora</taxon>
    </lineage>
</organism>
<sequence>MLRPEFPVLPRGAARPALRGAGPGDFTEAWLRNRRLSEHTRDAYRRDVAGWLAWCRARELDPLRANFLDVNAYGRELEATPAARSGRPLTPATVARKLSALSSWYDFLVKLRAVQANPVAAADRPRVDRDHSSTIGLTPQEVDALLAAAQAETGPTAARNRAAVALLADLGLRVGELVSLDVADLGAERGHRSVRFVGKGGKPRRRALTPSTAYEVDAYLAERAAAQGVGVHEVTGPLLVTATGARLDRHSVFRLVRRLARVAGIPAWEKLSPHSLRHAFATTARAEGVPLEDVQDAMGHADPRTTRRYDRDRHNLDRDPAYAIWAARARRRA</sequence>
<evidence type="ECO:0000256" key="3">
    <source>
        <dbReference type="ARBA" id="ARBA00023172"/>
    </source>
</evidence>
<dbReference type="Proteomes" id="UP000032254">
    <property type="component" value="Unassembled WGS sequence"/>
</dbReference>
<keyword evidence="1" id="KW-0229">DNA integration</keyword>
<dbReference type="InterPro" id="IPR010998">
    <property type="entry name" value="Integrase_recombinase_N"/>
</dbReference>
<dbReference type="InterPro" id="IPR011010">
    <property type="entry name" value="DNA_brk_join_enz"/>
</dbReference>
<dbReference type="Pfam" id="PF00589">
    <property type="entry name" value="Phage_integrase"/>
    <property type="match status" value="1"/>
</dbReference>
<reference evidence="7 8" key="1">
    <citation type="submission" date="2015-01" db="EMBL/GenBank/DDBJ databases">
        <title>Sequencing and annotation of Micromonospora carbonacea strain JXNU-1 genome.</title>
        <authorList>
            <person name="Long Z."/>
            <person name="Huang Y."/>
            <person name="Jiang Y."/>
        </authorList>
    </citation>
    <scope>NUCLEOTIDE SEQUENCE [LARGE SCALE GENOMIC DNA]</scope>
    <source>
        <strain evidence="7 8">JXNU-1</strain>
    </source>
</reference>
<dbReference type="GO" id="GO:0006310">
    <property type="term" value="P:DNA recombination"/>
    <property type="evidence" value="ECO:0007669"/>
    <property type="project" value="UniProtKB-KW"/>
</dbReference>
<dbReference type="InterPro" id="IPR004107">
    <property type="entry name" value="Integrase_SAM-like_N"/>
</dbReference>
<feature type="domain" description="Core-binding (CB)" evidence="6">
    <location>
        <begin position="21"/>
        <end position="109"/>
    </location>
</feature>
<evidence type="ECO:0000313" key="7">
    <source>
        <dbReference type="EMBL" id="KIR61956.1"/>
    </source>
</evidence>
<dbReference type="PROSITE" id="PS51898">
    <property type="entry name" value="TYR_RECOMBINASE"/>
    <property type="match status" value="1"/>
</dbReference>
<accession>A0A0D0WSN6</accession>
<dbReference type="Pfam" id="PF02899">
    <property type="entry name" value="Phage_int_SAM_1"/>
    <property type="match status" value="1"/>
</dbReference>
<evidence type="ECO:0000259" key="5">
    <source>
        <dbReference type="PROSITE" id="PS51898"/>
    </source>
</evidence>
<dbReference type="PROSITE" id="PS51900">
    <property type="entry name" value="CB"/>
    <property type="match status" value="1"/>
</dbReference>
<evidence type="ECO:0000256" key="4">
    <source>
        <dbReference type="PROSITE-ProRule" id="PRU01248"/>
    </source>
</evidence>
<keyword evidence="3" id="KW-0233">DNA recombination</keyword>
<evidence type="ECO:0000259" key="6">
    <source>
        <dbReference type="PROSITE" id="PS51900"/>
    </source>
</evidence>
<dbReference type="RefSeq" id="WP_043969144.1">
    <property type="nucleotide sequence ID" value="NZ_JXSX01000003.1"/>
</dbReference>